<organism evidence="2 3">
    <name type="scientific">Hyalella azteca</name>
    <name type="common">Amphipod</name>
    <dbReference type="NCBI Taxonomy" id="294128"/>
    <lineage>
        <taxon>Eukaryota</taxon>
        <taxon>Metazoa</taxon>
        <taxon>Ecdysozoa</taxon>
        <taxon>Arthropoda</taxon>
        <taxon>Crustacea</taxon>
        <taxon>Multicrustacea</taxon>
        <taxon>Malacostraca</taxon>
        <taxon>Eumalacostraca</taxon>
        <taxon>Peracarida</taxon>
        <taxon>Amphipoda</taxon>
        <taxon>Senticaudata</taxon>
        <taxon>Talitrida</taxon>
        <taxon>Talitroidea</taxon>
        <taxon>Hyalellidae</taxon>
        <taxon>Hyalella</taxon>
    </lineage>
</organism>
<protein>
    <submittedName>
        <fullName evidence="3">Uncharacterized protein LOC108669986</fullName>
    </submittedName>
</protein>
<name>A0A8B7NH13_HYAAZ</name>
<keyword evidence="1" id="KW-0812">Transmembrane</keyword>
<feature type="transmembrane region" description="Helical" evidence="1">
    <location>
        <begin position="44"/>
        <end position="65"/>
    </location>
</feature>
<dbReference type="PANTHER" id="PTHR28635:SF1">
    <property type="entry name" value="TRANSMEMBRANE INNER EAR EXPRESSED PROTEIN"/>
    <property type="match status" value="1"/>
</dbReference>
<dbReference type="RefSeq" id="XP_018012917.2">
    <property type="nucleotide sequence ID" value="XM_018157428.2"/>
</dbReference>
<dbReference type="PANTHER" id="PTHR28635">
    <property type="entry name" value="TRANSMEMBRANE INNER EAR EXPRESSED PROTEIN"/>
    <property type="match status" value="1"/>
</dbReference>
<dbReference type="OrthoDB" id="6154284at2759"/>
<accession>A0A8B7NH13</accession>
<keyword evidence="1" id="KW-0472">Membrane</keyword>
<dbReference type="Pfam" id="PF16038">
    <property type="entry name" value="TMIE"/>
    <property type="match status" value="1"/>
</dbReference>
<evidence type="ECO:0000313" key="2">
    <source>
        <dbReference type="Proteomes" id="UP000694843"/>
    </source>
</evidence>
<dbReference type="GeneID" id="108669986"/>
<evidence type="ECO:0000256" key="1">
    <source>
        <dbReference type="SAM" id="Phobius"/>
    </source>
</evidence>
<keyword evidence="1" id="KW-1133">Transmembrane helix</keyword>
<dbReference type="Proteomes" id="UP000694843">
    <property type="component" value="Unplaced"/>
</dbReference>
<reference evidence="3" key="1">
    <citation type="submission" date="2025-08" db="UniProtKB">
        <authorList>
            <consortium name="RefSeq"/>
        </authorList>
    </citation>
    <scope>IDENTIFICATION</scope>
    <source>
        <tissue evidence="3">Whole organism</tissue>
    </source>
</reference>
<dbReference type="AlphaFoldDB" id="A0A8B7NH13"/>
<sequence>MDSFINETGKPCVDGGCHGLSDDLQQYSERPWEEQVVWGAFRRWHVIGISSLACLTFVCLLCRVLNCRVPRTKQEIEANYARRKLTNKFWHELRAIQNTEMDDMDLLKALERLRMELYNEETSLAQSDAFSALSFTPSGTTYRKGSEVNLGVSASELQLHKAPPGHGLKERVTALIAAALVKLRG</sequence>
<proteinExistence type="predicted"/>
<dbReference type="KEGG" id="hazt:108669986"/>
<keyword evidence="2" id="KW-1185">Reference proteome</keyword>
<dbReference type="InterPro" id="IPR032006">
    <property type="entry name" value="TMIE"/>
</dbReference>
<gene>
    <name evidence="3" type="primary">LOC108669986</name>
</gene>
<evidence type="ECO:0000313" key="3">
    <source>
        <dbReference type="RefSeq" id="XP_018012917.2"/>
    </source>
</evidence>